<dbReference type="Gene3D" id="3.90.1530.30">
    <property type="match status" value="1"/>
</dbReference>
<dbReference type="Gene3D" id="1.10.10.2830">
    <property type="match status" value="1"/>
</dbReference>
<sequence>MTTNTAEIIFVPLNELKIDPLNVRKTYSQKSIEELACSLAAQGILQNLLVRKAKGNGYYVSAGGRRYRAALLLAEQGTLAADHPVPVKVISKEEAQELSLTENIMREAMNPADQFEAFRGLAAAGQPVADIAAKFGTTESIVRKRLALGRVAPELREIFRQEGMNLDQLAAFTITDDYEEQKRVWEALPSYGRHASSIRQALAGEDVKASDKRLRFLGGLDAYEAAGGTVKRDLFDDHSGGYATDTALLEKLVADKMEAEAEAVRAEGWKWVETVSEIDWQALQDFDRRYPEQGELTVEQAEELEALEARYHELELCDETDETETELNELGEKISALELIAEQETYALEDIETAGVLICLNHNGLLRIERGLVKPEDCQAEDADSEETGESCEEGSAGQGKPVLKHSATLMENLTAQKTAALRLELANNPDVALASVVHALLLRLAYTGYGVHQQSALELSITHTDLAGSMKEPDQCAALEELENLSEQYGSQIPGNSADLWDWCIDQTRDQLLNLMAWAASHSVNAVEGKFMRPKSAEHANQIGAAVGIDMRAYFKPTAENYFSHLQRSSIQAAVAEACGGDFADSIADMKKAEGATFAQNALKDKDWLPKPIRCGSPTTPQHDDTAYRFPEAAE</sequence>
<protein>
    <submittedName>
        <fullName evidence="4">Chromosome partitioning protein, ParB family</fullName>
    </submittedName>
</protein>
<dbReference type="Proteomes" id="UP000186002">
    <property type="component" value="Unassembled WGS sequence"/>
</dbReference>
<evidence type="ECO:0000256" key="1">
    <source>
        <dbReference type="ARBA" id="ARBA00006295"/>
    </source>
</evidence>
<organism evidence="4 5">
    <name type="scientific">Roseibium suaedae</name>
    <dbReference type="NCBI Taxonomy" id="735517"/>
    <lineage>
        <taxon>Bacteria</taxon>
        <taxon>Pseudomonadati</taxon>
        <taxon>Pseudomonadota</taxon>
        <taxon>Alphaproteobacteria</taxon>
        <taxon>Hyphomicrobiales</taxon>
        <taxon>Stappiaceae</taxon>
        <taxon>Roseibium</taxon>
    </lineage>
</organism>
<accession>A0A1M7PIJ9</accession>
<dbReference type="AlphaFoldDB" id="A0A1M7PIJ9"/>
<keyword evidence="5" id="KW-1185">Reference proteome</keyword>
<dbReference type="Pfam" id="PF02195">
    <property type="entry name" value="ParB_N"/>
    <property type="match status" value="1"/>
</dbReference>
<dbReference type="GO" id="GO:0007059">
    <property type="term" value="P:chromosome segregation"/>
    <property type="evidence" value="ECO:0007669"/>
    <property type="project" value="TreeGrafter"/>
</dbReference>
<dbReference type="PANTHER" id="PTHR33375">
    <property type="entry name" value="CHROMOSOME-PARTITIONING PROTEIN PARB-RELATED"/>
    <property type="match status" value="1"/>
</dbReference>
<dbReference type="CDD" id="cd16406">
    <property type="entry name" value="ParB_N_like"/>
    <property type="match status" value="1"/>
</dbReference>
<evidence type="ECO:0000313" key="4">
    <source>
        <dbReference type="EMBL" id="SHN17018.1"/>
    </source>
</evidence>
<dbReference type="EMBL" id="FRBW01000008">
    <property type="protein sequence ID" value="SHN17018.1"/>
    <property type="molecule type" value="Genomic_DNA"/>
</dbReference>
<dbReference type="InterPro" id="IPR004437">
    <property type="entry name" value="ParB/RepB/Spo0J"/>
</dbReference>
<dbReference type="InterPro" id="IPR036086">
    <property type="entry name" value="ParB/Sulfiredoxin_sf"/>
</dbReference>
<feature type="region of interest" description="Disordered" evidence="2">
    <location>
        <begin position="379"/>
        <end position="401"/>
    </location>
</feature>
<feature type="compositionally biased region" description="Acidic residues" evidence="2">
    <location>
        <begin position="379"/>
        <end position="393"/>
    </location>
</feature>
<comment type="similarity">
    <text evidence="1">Belongs to the ParB family.</text>
</comment>
<evidence type="ECO:0000313" key="5">
    <source>
        <dbReference type="Proteomes" id="UP000186002"/>
    </source>
</evidence>
<dbReference type="InterPro" id="IPR050336">
    <property type="entry name" value="Chromosome_partition/occlusion"/>
</dbReference>
<reference evidence="4 5" key="1">
    <citation type="submission" date="2016-11" db="EMBL/GenBank/DDBJ databases">
        <authorList>
            <person name="Jaros S."/>
            <person name="Januszkiewicz K."/>
            <person name="Wedrychowicz H."/>
        </authorList>
    </citation>
    <scope>NUCLEOTIDE SEQUENCE [LARGE SCALE GENOMIC DNA]</scope>
    <source>
        <strain evidence="4 5">DSM 22153</strain>
    </source>
</reference>
<proteinExistence type="inferred from homology"/>
<dbReference type="InterPro" id="IPR003115">
    <property type="entry name" value="ParB_N"/>
</dbReference>
<dbReference type="SUPFAM" id="SSF109709">
    <property type="entry name" value="KorB DNA-binding domain-like"/>
    <property type="match status" value="1"/>
</dbReference>
<dbReference type="STRING" id="735517.SAMN05444272_4445"/>
<dbReference type="SUPFAM" id="SSF110849">
    <property type="entry name" value="ParB/Sulfiredoxin"/>
    <property type="match status" value="1"/>
</dbReference>
<name>A0A1M7PIJ9_9HYPH</name>
<evidence type="ECO:0000259" key="3">
    <source>
        <dbReference type="SMART" id="SM00470"/>
    </source>
</evidence>
<feature type="region of interest" description="Disordered" evidence="2">
    <location>
        <begin position="615"/>
        <end position="636"/>
    </location>
</feature>
<feature type="domain" description="ParB-like N-terminal" evidence="3">
    <location>
        <begin position="9"/>
        <end position="104"/>
    </location>
</feature>
<dbReference type="NCBIfam" id="TIGR00180">
    <property type="entry name" value="parB_part"/>
    <property type="match status" value="1"/>
</dbReference>
<dbReference type="PANTHER" id="PTHR33375:SF7">
    <property type="entry name" value="CHROMOSOME 2-PARTITIONING PROTEIN PARB-RELATED"/>
    <property type="match status" value="1"/>
</dbReference>
<dbReference type="GO" id="GO:0005694">
    <property type="term" value="C:chromosome"/>
    <property type="evidence" value="ECO:0007669"/>
    <property type="project" value="TreeGrafter"/>
</dbReference>
<dbReference type="SMART" id="SM00470">
    <property type="entry name" value="ParB"/>
    <property type="match status" value="1"/>
</dbReference>
<gene>
    <name evidence="4" type="ORF">SAMN05444272_4445</name>
</gene>
<dbReference type="GO" id="GO:0003677">
    <property type="term" value="F:DNA binding"/>
    <property type="evidence" value="ECO:0007669"/>
    <property type="project" value="InterPro"/>
</dbReference>
<evidence type="ECO:0000256" key="2">
    <source>
        <dbReference type="SAM" id="MobiDB-lite"/>
    </source>
</evidence>